<evidence type="ECO:0000256" key="2">
    <source>
        <dbReference type="ARBA" id="ARBA00022723"/>
    </source>
</evidence>
<protein>
    <recommendedName>
        <fullName evidence="5">Dioxygenase</fullName>
        <ecNumber evidence="5">1.13.11.-</ecNumber>
    </recommendedName>
</protein>
<dbReference type="PANTHER" id="PTHR10543:SF89">
    <property type="entry name" value="CAROTENOID 9,10(9',10')-CLEAVAGE DIOXYGENASE 1"/>
    <property type="match status" value="1"/>
</dbReference>
<dbReference type="Proteomes" id="UP001595947">
    <property type="component" value="Unassembled WGS sequence"/>
</dbReference>
<evidence type="ECO:0000256" key="4">
    <source>
        <dbReference type="ARBA" id="ARBA00023004"/>
    </source>
</evidence>
<feature type="region of interest" description="Disordered" evidence="6">
    <location>
        <begin position="1"/>
        <end position="28"/>
    </location>
</feature>
<dbReference type="RefSeq" id="WP_378036019.1">
    <property type="nucleotide sequence ID" value="NZ_JBHSIV010000009.1"/>
</dbReference>
<reference evidence="8" key="1">
    <citation type="journal article" date="2019" name="Int. J. Syst. Evol. Microbiol.">
        <title>The Global Catalogue of Microorganisms (GCM) 10K type strain sequencing project: providing services to taxonomists for standard genome sequencing and annotation.</title>
        <authorList>
            <consortium name="The Broad Institute Genomics Platform"/>
            <consortium name="The Broad Institute Genome Sequencing Center for Infectious Disease"/>
            <person name="Wu L."/>
            <person name="Ma J."/>
        </authorList>
    </citation>
    <scope>NUCLEOTIDE SEQUENCE [LARGE SCALE GENOMIC DNA]</scope>
    <source>
        <strain evidence="8">CGMCC 4.7093</strain>
    </source>
</reference>
<name>A0ABV9YQ18_9PSEU</name>
<dbReference type="EMBL" id="JBHSIV010000009">
    <property type="protein sequence ID" value="MFC5062666.1"/>
    <property type="molecule type" value="Genomic_DNA"/>
</dbReference>
<dbReference type="EC" id="1.13.11.-" evidence="5"/>
<accession>A0ABV9YQ18</accession>
<keyword evidence="8" id="KW-1185">Reference proteome</keyword>
<evidence type="ECO:0000256" key="6">
    <source>
        <dbReference type="SAM" id="MobiDB-lite"/>
    </source>
</evidence>
<evidence type="ECO:0000313" key="7">
    <source>
        <dbReference type="EMBL" id="MFC5062666.1"/>
    </source>
</evidence>
<evidence type="ECO:0000313" key="8">
    <source>
        <dbReference type="Proteomes" id="UP001595947"/>
    </source>
</evidence>
<evidence type="ECO:0000256" key="1">
    <source>
        <dbReference type="ARBA" id="ARBA00006787"/>
    </source>
</evidence>
<evidence type="ECO:0000256" key="5">
    <source>
        <dbReference type="RuleBase" id="RU364048"/>
    </source>
</evidence>
<gene>
    <name evidence="7" type="ORF">ACFPBZ_10655</name>
</gene>
<proteinExistence type="inferred from homology"/>
<organism evidence="7 8">
    <name type="scientific">Actinomycetospora atypica</name>
    <dbReference type="NCBI Taxonomy" id="1290095"/>
    <lineage>
        <taxon>Bacteria</taxon>
        <taxon>Bacillati</taxon>
        <taxon>Actinomycetota</taxon>
        <taxon>Actinomycetes</taxon>
        <taxon>Pseudonocardiales</taxon>
        <taxon>Pseudonocardiaceae</taxon>
        <taxon>Actinomycetospora</taxon>
    </lineage>
</organism>
<evidence type="ECO:0000256" key="3">
    <source>
        <dbReference type="ARBA" id="ARBA00023002"/>
    </source>
</evidence>
<dbReference type="InterPro" id="IPR004294">
    <property type="entry name" value="Carotenoid_Oase"/>
</dbReference>
<comment type="similarity">
    <text evidence="1 5">Belongs to the carotenoid oxygenase family.</text>
</comment>
<comment type="cofactor">
    <cofactor evidence="5">
        <name>Fe(2+)</name>
        <dbReference type="ChEBI" id="CHEBI:29033"/>
    </cofactor>
    <text evidence="5">Binds 1 Fe(2+) ion per subunit.</text>
</comment>
<sequence length="491" mass="52968">MCHRCQPGAGPTTTPDGGSAGGGALWGGSRRSWERTALSAVEDTRPTHLAGHYAPVPDEIDAVDLPVEGTLPPELDGRYVRNGPNPLPGADPAHWFRGHGMLHGVRLQAGRASWYRNRWVRTGALAGRKFLTWRGVDLTAVPANTHVIEHGGKLLALVEQGLPYEVDRDLDTVGPCDFGGRLKTAMTAHPKADPETGELHFYGYSPVPPYLTYHRLSAAGELVVSRTVKVPKPTLMHDAAITENHVVWLDLPLTFQKRRLFSGFPFAWDESYGARLGIMRHDDPAATVRWFEIDPCYVFHVGTAHEDEAGRIVLDGARYGAADMAVAWSGKKPKASGADPAGESANLGVARLHRWTLDPATGAVTEGPLHDRPVEFPTLDAERVGRSARYRYAVTSTARANAVVRMDLQTGETAAHELGPDVKAGEAVFVPSEQAGRAEDDGWLLTIVTQADGSGSRLLVLDATDVTRTVAAVTLPRGVPTGFHGSWIPEG</sequence>
<feature type="compositionally biased region" description="Low complexity" evidence="6">
    <location>
        <begin position="7"/>
        <end position="17"/>
    </location>
</feature>
<keyword evidence="4 5" id="KW-0408">Iron</keyword>
<keyword evidence="2 5" id="KW-0479">Metal-binding</keyword>
<keyword evidence="3 5" id="KW-0560">Oxidoreductase</keyword>
<dbReference type="PANTHER" id="PTHR10543">
    <property type="entry name" value="BETA-CAROTENE DIOXYGENASE"/>
    <property type="match status" value="1"/>
</dbReference>
<dbReference type="Pfam" id="PF03055">
    <property type="entry name" value="RPE65"/>
    <property type="match status" value="1"/>
</dbReference>
<keyword evidence="5" id="KW-0223">Dioxygenase</keyword>
<comment type="caution">
    <text evidence="7">The sequence shown here is derived from an EMBL/GenBank/DDBJ whole genome shotgun (WGS) entry which is preliminary data.</text>
</comment>